<dbReference type="EMBL" id="OC921535">
    <property type="protein sequence ID" value="CAD7653472.1"/>
    <property type="molecule type" value="Genomic_DNA"/>
</dbReference>
<accession>A0A7R9M708</accession>
<reference evidence="1" key="1">
    <citation type="submission" date="2020-11" db="EMBL/GenBank/DDBJ databases">
        <authorList>
            <person name="Tran Van P."/>
        </authorList>
    </citation>
    <scope>NUCLEOTIDE SEQUENCE</scope>
</reference>
<evidence type="ECO:0000313" key="1">
    <source>
        <dbReference type="EMBL" id="CAD7653472.1"/>
    </source>
</evidence>
<name>A0A7R9M708_9ACAR</name>
<proteinExistence type="predicted"/>
<protein>
    <submittedName>
        <fullName evidence="1">Uncharacterized protein</fullName>
    </submittedName>
</protein>
<organism evidence="1">
    <name type="scientific">Oppiella nova</name>
    <dbReference type="NCBI Taxonomy" id="334625"/>
    <lineage>
        <taxon>Eukaryota</taxon>
        <taxon>Metazoa</taxon>
        <taxon>Ecdysozoa</taxon>
        <taxon>Arthropoda</taxon>
        <taxon>Chelicerata</taxon>
        <taxon>Arachnida</taxon>
        <taxon>Acari</taxon>
        <taxon>Acariformes</taxon>
        <taxon>Sarcoptiformes</taxon>
        <taxon>Oribatida</taxon>
        <taxon>Brachypylina</taxon>
        <taxon>Oppioidea</taxon>
        <taxon>Oppiidae</taxon>
        <taxon>Oppiella</taxon>
    </lineage>
</organism>
<dbReference type="AlphaFoldDB" id="A0A7R9M708"/>
<sequence>MQQALPICIKVSAVYCGAFPSAPALQLFVGSTLYTCSGKDGNNFTHITTYSRDQACTPASEASISDNLVQSDGHGKTSIVSLQQLASSQYPADGGLTRDDILYLATSGSLEGKYVYEKIVYLDEVHLKRCSSVLGYSYVPSQTSQLLISDTLDLNVLINPAGAYDAFRKGCTTLAQYIVPHHVGLPVTRQLFVGSIAYKCNGKDGNNYTHIASYTRDASCTQGSGQGISNDLVQCTGHGQYEVSELKVLAASGWDAGSGLTRFEALYLALSGPVEGKYVYERVVHLDEVHLSRCSSVLGYSYVTASSATLLISDSLDLSVLIAPTGAFDAFRTGCTTVCDGTGCNYDLAKQLFVGSIAYKCNGKDGNNNYTHIQTFSRDQSSTPPSGQTISDDLVQCTGHGQYEVSELKVLAASGWDAGSGLIRHDTLYLELSGPVQGKYVYEKVMHLDEVHLSRCSSVLGYTYVSQSATLLISDTLDLSVLIAPTGSLDAFRTGCTTVCDGSGWVGILAPVVLSQGQPNPSYDNVIVACSPNQHNQIIQLKPLAGSIYPAGAFTQVETLWQALTGPLEGRYLYEKLVILNSAFLKKCSSILGYSYVSSKIATLLVIDQLTLAPLITPTGAFEAFKKGCTTICQGRAFFDPLMQWEIASQ</sequence>
<dbReference type="EMBL" id="CAJPVJ010006710">
    <property type="protein sequence ID" value="CAG2170659.1"/>
    <property type="molecule type" value="Genomic_DNA"/>
</dbReference>
<gene>
    <name evidence="1" type="ORF">ONB1V03_LOCUS10125</name>
</gene>
<feature type="non-terminal residue" evidence="1">
    <location>
        <position position="1"/>
    </location>
</feature>
<dbReference type="Proteomes" id="UP000728032">
    <property type="component" value="Unassembled WGS sequence"/>
</dbReference>
<evidence type="ECO:0000313" key="2">
    <source>
        <dbReference type="Proteomes" id="UP000728032"/>
    </source>
</evidence>
<keyword evidence="2" id="KW-1185">Reference proteome</keyword>